<evidence type="ECO:0000313" key="1">
    <source>
        <dbReference type="EMBL" id="KAK4780717.1"/>
    </source>
</evidence>
<keyword evidence="2" id="KW-1185">Reference proteome</keyword>
<accession>A0AAN7L6N4</accession>
<protein>
    <submittedName>
        <fullName evidence="1">Uncharacterized protein</fullName>
    </submittedName>
</protein>
<name>A0AAN7L6N4_9MYRT</name>
<dbReference type="AlphaFoldDB" id="A0AAN7L6N4"/>
<dbReference type="Proteomes" id="UP001345219">
    <property type="component" value="Chromosome 13"/>
</dbReference>
<sequence length="102" mass="11063">MFSASLRSDTGWLARGVNPLPQPQMIGTRTIIGIRLPNGRSGLSNPVYLFTRYLYCLTFTNNRLPIGGHLQCHERHQEGLPAAAVGAGHRGPALDAGLQRKG</sequence>
<proteinExistence type="predicted"/>
<comment type="caution">
    <text evidence="1">The sequence shown here is derived from an EMBL/GenBank/DDBJ whole genome shotgun (WGS) entry which is preliminary data.</text>
</comment>
<reference evidence="1 2" key="1">
    <citation type="journal article" date="2023" name="Hortic Res">
        <title>Pangenome of water caltrop reveals structural variations and asymmetric subgenome divergence after allopolyploidization.</title>
        <authorList>
            <person name="Zhang X."/>
            <person name="Chen Y."/>
            <person name="Wang L."/>
            <person name="Yuan Y."/>
            <person name="Fang M."/>
            <person name="Shi L."/>
            <person name="Lu R."/>
            <person name="Comes H.P."/>
            <person name="Ma Y."/>
            <person name="Chen Y."/>
            <person name="Huang G."/>
            <person name="Zhou Y."/>
            <person name="Zheng Z."/>
            <person name="Qiu Y."/>
        </authorList>
    </citation>
    <scope>NUCLEOTIDE SEQUENCE [LARGE SCALE GENOMIC DNA]</scope>
    <source>
        <tissue evidence="1">Roots</tissue>
    </source>
</reference>
<organism evidence="1 2">
    <name type="scientific">Trapa incisa</name>
    <dbReference type="NCBI Taxonomy" id="236973"/>
    <lineage>
        <taxon>Eukaryota</taxon>
        <taxon>Viridiplantae</taxon>
        <taxon>Streptophyta</taxon>
        <taxon>Embryophyta</taxon>
        <taxon>Tracheophyta</taxon>
        <taxon>Spermatophyta</taxon>
        <taxon>Magnoliopsida</taxon>
        <taxon>eudicotyledons</taxon>
        <taxon>Gunneridae</taxon>
        <taxon>Pentapetalae</taxon>
        <taxon>rosids</taxon>
        <taxon>malvids</taxon>
        <taxon>Myrtales</taxon>
        <taxon>Lythraceae</taxon>
        <taxon>Trapa</taxon>
    </lineage>
</organism>
<dbReference type="EMBL" id="JAXIOK010000001">
    <property type="protein sequence ID" value="KAK4780717.1"/>
    <property type="molecule type" value="Genomic_DNA"/>
</dbReference>
<evidence type="ECO:0000313" key="2">
    <source>
        <dbReference type="Proteomes" id="UP001345219"/>
    </source>
</evidence>
<gene>
    <name evidence="1" type="ORF">SAY87_016823</name>
</gene>